<evidence type="ECO:0000313" key="1">
    <source>
        <dbReference type="EMBL" id="KAA1040223.1"/>
    </source>
</evidence>
<dbReference type="Pfam" id="PF04445">
    <property type="entry name" value="SAM_MT"/>
    <property type="match status" value="1"/>
</dbReference>
<reference evidence="1 2" key="1">
    <citation type="submission" date="2019-09" db="EMBL/GenBank/DDBJ databases">
        <authorList>
            <person name="Mazhar S."/>
            <person name="Altermann E."/>
            <person name="Hill C."/>
            <person name="Mcauliffe O."/>
        </authorList>
    </citation>
    <scope>NUCLEOTIDE SEQUENCE [LARGE SCALE GENOMIC DNA]</scope>
    <source>
        <strain evidence="1 2">ATCC 51831</strain>
    </source>
</reference>
<dbReference type="PANTHER" id="PTHR36112">
    <property type="entry name" value="RIBOSOMAL RNA SMALL SUBUNIT METHYLTRANSFERASE J"/>
    <property type="match status" value="1"/>
</dbReference>
<protein>
    <recommendedName>
        <fullName evidence="3">SAM-dependent methyltransferase</fullName>
    </recommendedName>
</protein>
<dbReference type="SUPFAM" id="SSF53335">
    <property type="entry name" value="S-adenosyl-L-methionine-dependent methyltransferases"/>
    <property type="match status" value="1"/>
</dbReference>
<evidence type="ECO:0000313" key="2">
    <source>
        <dbReference type="Proteomes" id="UP000295735"/>
    </source>
</evidence>
<dbReference type="EMBL" id="SCWC02000002">
    <property type="protein sequence ID" value="KAA1040223.1"/>
    <property type="molecule type" value="Genomic_DNA"/>
</dbReference>
<proteinExistence type="predicted"/>
<dbReference type="InterPro" id="IPR007536">
    <property type="entry name" value="16SrRNA_methylTrfase_J"/>
</dbReference>
<dbReference type="Gene3D" id="3.40.50.150">
    <property type="entry name" value="Vaccinia Virus protein VP39"/>
    <property type="match status" value="1"/>
</dbReference>
<dbReference type="PANTHER" id="PTHR36112:SF1">
    <property type="entry name" value="RIBOSOMAL RNA SMALL SUBUNIT METHYLTRANSFERASE J"/>
    <property type="match status" value="1"/>
</dbReference>
<name>A0ABQ6RAF6_9STAP</name>
<accession>A0ABQ6RAF6</accession>
<dbReference type="RefSeq" id="WP_149458687.1">
    <property type="nucleotide sequence ID" value="NZ_SCWC02000002.1"/>
</dbReference>
<evidence type="ECO:0008006" key="3">
    <source>
        <dbReference type="Google" id="ProtNLM"/>
    </source>
</evidence>
<dbReference type="InterPro" id="IPR029063">
    <property type="entry name" value="SAM-dependent_MTases_sf"/>
</dbReference>
<sequence>MSIVSKVRITSPVKTDDVIFLMMKQTQAELALLVPDMAIERVTRRKQTITELFKTDDSPVIVISRQLPVLYFSADEKIVYHENTMNFKLKRFHKYGEVPPLIAVMPVELTSRAVIVDATMGLGNDLMLMAHMLKSARFHAFEAHPLIYYVIKEGIMRYYSEELTGRITFHYGTACDDIVAASDVVYADPMFETTISQDSGMQVLTNHVQQADHDFLAALIVHAPCVILKAHFRSPLFQQYGFQVAVRKSSKSHFGIICN</sequence>
<comment type="caution">
    <text evidence="1">The sequence shown here is derived from an EMBL/GenBank/DDBJ whole genome shotgun (WGS) entry which is preliminary data.</text>
</comment>
<organism evidence="1 2">
    <name type="scientific">Macrococcus equipercicus</name>
    <dbReference type="NCBI Taxonomy" id="69967"/>
    <lineage>
        <taxon>Bacteria</taxon>
        <taxon>Bacillati</taxon>
        <taxon>Bacillota</taxon>
        <taxon>Bacilli</taxon>
        <taxon>Bacillales</taxon>
        <taxon>Staphylococcaceae</taxon>
        <taxon>Macrococcus</taxon>
    </lineage>
</organism>
<keyword evidence="2" id="KW-1185">Reference proteome</keyword>
<gene>
    <name evidence="1" type="ORF">ERX35_004330</name>
</gene>
<dbReference type="Proteomes" id="UP000295735">
    <property type="component" value="Unassembled WGS sequence"/>
</dbReference>